<name>A1CS55_ASPCL</name>
<dbReference type="OrthoDB" id="5418867at2759"/>
<dbReference type="VEuPathDB" id="FungiDB:ACLA_032110"/>
<feature type="region of interest" description="Disordered" evidence="1">
    <location>
        <begin position="51"/>
        <end position="121"/>
    </location>
</feature>
<evidence type="ECO:0000313" key="3">
    <source>
        <dbReference type="Proteomes" id="UP000006701"/>
    </source>
</evidence>
<dbReference type="KEGG" id="act:ACLA_032110"/>
<reference evidence="2 3" key="1">
    <citation type="journal article" date="2008" name="PLoS Genet.">
        <title>Genomic islands in the pathogenic filamentous fungus Aspergillus fumigatus.</title>
        <authorList>
            <person name="Fedorova N.D."/>
            <person name="Khaldi N."/>
            <person name="Joardar V.S."/>
            <person name="Maiti R."/>
            <person name="Amedeo P."/>
            <person name="Anderson M.J."/>
            <person name="Crabtree J."/>
            <person name="Silva J.C."/>
            <person name="Badger J.H."/>
            <person name="Albarraq A."/>
            <person name="Angiuoli S."/>
            <person name="Bussey H."/>
            <person name="Bowyer P."/>
            <person name="Cotty P.J."/>
            <person name="Dyer P.S."/>
            <person name="Egan A."/>
            <person name="Galens K."/>
            <person name="Fraser-Liggett C.M."/>
            <person name="Haas B.J."/>
            <person name="Inman J.M."/>
            <person name="Kent R."/>
            <person name="Lemieux S."/>
            <person name="Malavazi I."/>
            <person name="Orvis J."/>
            <person name="Roemer T."/>
            <person name="Ronning C.M."/>
            <person name="Sundaram J.P."/>
            <person name="Sutton G."/>
            <person name="Turner G."/>
            <person name="Venter J.C."/>
            <person name="White O.R."/>
            <person name="Whitty B.R."/>
            <person name="Youngman P."/>
            <person name="Wolfe K.H."/>
            <person name="Goldman G.H."/>
            <person name="Wortman J.R."/>
            <person name="Jiang B."/>
            <person name="Denning D.W."/>
            <person name="Nierman W.C."/>
        </authorList>
    </citation>
    <scope>NUCLEOTIDE SEQUENCE [LARGE SCALE GENOMIC DNA]</scope>
    <source>
        <strain evidence="3">ATCC 1007 / CBS 513.65 / DSM 816 / NCTC 3887 / NRRL 1</strain>
    </source>
</reference>
<organism evidence="2 3">
    <name type="scientific">Aspergillus clavatus (strain ATCC 1007 / CBS 513.65 / DSM 816 / NCTC 3887 / NRRL 1 / QM 1276 / 107)</name>
    <dbReference type="NCBI Taxonomy" id="344612"/>
    <lineage>
        <taxon>Eukaryota</taxon>
        <taxon>Fungi</taxon>
        <taxon>Dikarya</taxon>
        <taxon>Ascomycota</taxon>
        <taxon>Pezizomycotina</taxon>
        <taxon>Eurotiomycetes</taxon>
        <taxon>Eurotiomycetidae</taxon>
        <taxon>Eurotiales</taxon>
        <taxon>Aspergillaceae</taxon>
        <taxon>Aspergillus</taxon>
        <taxon>Aspergillus subgen. Fumigati</taxon>
    </lineage>
</organism>
<dbReference type="EMBL" id="DS027059">
    <property type="protein sequence ID" value="EAW08476.1"/>
    <property type="molecule type" value="Genomic_DNA"/>
</dbReference>
<dbReference type="GeneID" id="4701639"/>
<dbReference type="RefSeq" id="XP_001269902.1">
    <property type="nucleotide sequence ID" value="XM_001269901.1"/>
</dbReference>
<evidence type="ECO:0000256" key="1">
    <source>
        <dbReference type="SAM" id="MobiDB-lite"/>
    </source>
</evidence>
<evidence type="ECO:0000313" key="2">
    <source>
        <dbReference type="EMBL" id="EAW08476.1"/>
    </source>
</evidence>
<dbReference type="STRING" id="344612.A1CS55"/>
<dbReference type="OMA" id="MGGEYNA"/>
<dbReference type="eggNOG" id="ENOG502SWPI">
    <property type="taxonomic scope" value="Eukaryota"/>
</dbReference>
<dbReference type="Proteomes" id="UP000006701">
    <property type="component" value="Unassembled WGS sequence"/>
</dbReference>
<keyword evidence="3" id="KW-1185">Reference proteome</keyword>
<sequence>MPMTWSPEADAKLLIGILNTSNVKLDLDALAKWMGPECTVYAIQHRIRKLQEKANSGSPGGDSAPASPEKRKRGRPRKNAYEGAAGEETGSPKKVKQGPAKKAVENEGEHGVSGGSGIEDA</sequence>
<feature type="compositionally biased region" description="Low complexity" evidence="1">
    <location>
        <begin position="54"/>
        <end position="67"/>
    </location>
</feature>
<feature type="compositionally biased region" description="Gly residues" evidence="1">
    <location>
        <begin position="111"/>
        <end position="121"/>
    </location>
</feature>
<dbReference type="AlphaFoldDB" id="A1CS55"/>
<dbReference type="HOGENOM" id="CLU_122468_1_0_1"/>
<gene>
    <name evidence="2" type="ORF">ACLA_032110</name>
</gene>
<protein>
    <submittedName>
        <fullName evidence="2">AT hook motif protein</fullName>
    </submittedName>
</protein>
<proteinExistence type="predicted"/>
<accession>A1CS55</accession>